<evidence type="ECO:0000313" key="1">
    <source>
        <dbReference type="EMBL" id="KAK5628545.1"/>
    </source>
</evidence>
<name>A0AAN7U9Y0_9PEZI</name>
<reference evidence="1 2" key="1">
    <citation type="submission" date="2023-10" db="EMBL/GenBank/DDBJ databases">
        <title>Draft genome sequence of Xylaria bambusicola isolate GMP-LS, the root and basal stem rot pathogen of sugarcane in Indonesia.</title>
        <authorList>
            <person name="Selvaraj P."/>
            <person name="Muralishankar V."/>
            <person name="Muruganantham S."/>
            <person name="Sp S."/>
            <person name="Haryani S."/>
            <person name="Lau K.J.X."/>
            <person name="Naqvi N.I."/>
        </authorList>
    </citation>
    <scope>NUCLEOTIDE SEQUENCE [LARGE SCALE GENOMIC DNA]</scope>
    <source>
        <strain evidence="1">GMP-LS</strain>
    </source>
</reference>
<evidence type="ECO:0000313" key="2">
    <source>
        <dbReference type="Proteomes" id="UP001305414"/>
    </source>
</evidence>
<organism evidence="1 2">
    <name type="scientific">Xylaria bambusicola</name>
    <dbReference type="NCBI Taxonomy" id="326684"/>
    <lineage>
        <taxon>Eukaryota</taxon>
        <taxon>Fungi</taxon>
        <taxon>Dikarya</taxon>
        <taxon>Ascomycota</taxon>
        <taxon>Pezizomycotina</taxon>
        <taxon>Sordariomycetes</taxon>
        <taxon>Xylariomycetidae</taxon>
        <taxon>Xylariales</taxon>
        <taxon>Xylariaceae</taxon>
        <taxon>Xylaria</taxon>
    </lineage>
</organism>
<protein>
    <submittedName>
        <fullName evidence="1">Uncharacterized protein</fullName>
    </submittedName>
</protein>
<accession>A0AAN7U9Y0</accession>
<comment type="caution">
    <text evidence="1">The sequence shown here is derived from an EMBL/GenBank/DDBJ whole genome shotgun (WGS) entry which is preliminary data.</text>
</comment>
<dbReference type="Proteomes" id="UP001305414">
    <property type="component" value="Unassembled WGS sequence"/>
</dbReference>
<dbReference type="AlphaFoldDB" id="A0AAN7U9Y0"/>
<sequence>MDEREEDTAIYTADLTCLRIPSTYLPYWIPGRSSGAERNKLNTLTKYDQLMVMMIDGDDD</sequence>
<keyword evidence="2" id="KW-1185">Reference proteome</keyword>
<dbReference type="EMBL" id="JAWHQM010000008">
    <property type="protein sequence ID" value="KAK5628545.1"/>
    <property type="molecule type" value="Genomic_DNA"/>
</dbReference>
<gene>
    <name evidence="1" type="ORF">RRF57_004260</name>
</gene>
<proteinExistence type="predicted"/>